<organism evidence="1 2">
    <name type="scientific">Algoriphagus aquatilis</name>
    <dbReference type="NCBI Taxonomy" id="490186"/>
    <lineage>
        <taxon>Bacteria</taxon>
        <taxon>Pseudomonadati</taxon>
        <taxon>Bacteroidota</taxon>
        <taxon>Cytophagia</taxon>
        <taxon>Cytophagales</taxon>
        <taxon>Cyclobacteriaceae</taxon>
        <taxon>Algoriphagus</taxon>
    </lineage>
</organism>
<protein>
    <submittedName>
        <fullName evidence="1">Uncharacterized protein</fullName>
    </submittedName>
</protein>
<sequence length="80" mass="8743">MDAVKIEKVVAEVIGKLEKIKETELASELSWCWVSFQNDGNPVGVIEKGTLALAAFKEAREKNSKAVAKKLVDDLEKALA</sequence>
<reference evidence="2" key="1">
    <citation type="journal article" date="2019" name="Int. J. Syst. Evol. Microbiol.">
        <title>The Global Catalogue of Microorganisms (GCM) 10K type strain sequencing project: providing services to taxonomists for standard genome sequencing and annotation.</title>
        <authorList>
            <consortium name="The Broad Institute Genomics Platform"/>
            <consortium name="The Broad Institute Genome Sequencing Center for Infectious Disease"/>
            <person name="Wu L."/>
            <person name="Ma J."/>
        </authorList>
    </citation>
    <scope>NUCLEOTIDE SEQUENCE [LARGE SCALE GENOMIC DNA]</scope>
    <source>
        <strain evidence="2">CGMCC 1.7030</strain>
    </source>
</reference>
<dbReference type="Proteomes" id="UP001596163">
    <property type="component" value="Unassembled WGS sequence"/>
</dbReference>
<evidence type="ECO:0000313" key="1">
    <source>
        <dbReference type="EMBL" id="MFC5192786.1"/>
    </source>
</evidence>
<name>A0ABW0BYN1_9BACT</name>
<dbReference type="RefSeq" id="WP_377916139.1">
    <property type="nucleotide sequence ID" value="NZ_JBHSKS010000011.1"/>
</dbReference>
<proteinExistence type="predicted"/>
<evidence type="ECO:0000313" key="2">
    <source>
        <dbReference type="Proteomes" id="UP001596163"/>
    </source>
</evidence>
<dbReference type="EMBL" id="JBHSKS010000011">
    <property type="protein sequence ID" value="MFC5192786.1"/>
    <property type="molecule type" value="Genomic_DNA"/>
</dbReference>
<comment type="caution">
    <text evidence="1">The sequence shown here is derived from an EMBL/GenBank/DDBJ whole genome shotgun (WGS) entry which is preliminary data.</text>
</comment>
<gene>
    <name evidence="1" type="ORF">ACFPIK_13500</name>
</gene>
<accession>A0ABW0BYN1</accession>
<keyword evidence="2" id="KW-1185">Reference proteome</keyword>